<accession>A0A2S2E1N4</accession>
<evidence type="ECO:0000256" key="2">
    <source>
        <dbReference type="ARBA" id="ARBA00022729"/>
    </source>
</evidence>
<dbReference type="PANTHER" id="PTHR35936:SF6">
    <property type="entry name" value="AMINO ACID ABC TRANSPORTER SUBSTRATE-BINDING PAAT FAMILY PROTEIN"/>
    <property type="match status" value="1"/>
</dbReference>
<dbReference type="OrthoDB" id="6300773at2"/>
<proteinExistence type="inferred from homology"/>
<evidence type="ECO:0000259" key="4">
    <source>
        <dbReference type="Pfam" id="PF00497"/>
    </source>
</evidence>
<gene>
    <name evidence="5" type="ORF">HMF8227_01059</name>
</gene>
<dbReference type="RefSeq" id="WP_109339181.1">
    <property type="nucleotide sequence ID" value="NZ_CP029347.1"/>
</dbReference>
<dbReference type="PANTHER" id="PTHR35936">
    <property type="entry name" value="MEMBRANE-BOUND LYTIC MUREIN TRANSGLYCOSYLASE F"/>
    <property type="match status" value="1"/>
</dbReference>
<evidence type="ECO:0000256" key="1">
    <source>
        <dbReference type="ARBA" id="ARBA00010333"/>
    </source>
</evidence>
<comment type="similarity">
    <text evidence="1">Belongs to the bacterial solute-binding protein 3 family.</text>
</comment>
<sequence>MLKPTILMAAVWLVLASGESALAASKTTIIWGTDRWPNFTETNGRGLYHDLIQAVFPGTGYELNIRYMNWPRVIQGLDEGYIHMTGAVQKRDKYHYSSQAILSERILILAPATRVNNSFINNISRMTGAWRRGYRKAIVEQSALKGLQGVALDNPEMALKLLDKRRIDYYMDISSIIEKLDSDKLQDLRTKTVGHYNLHWAFSKNESGKALKQHFDRALERLKKSGELERIYSKYDIALPNR</sequence>
<protein>
    <recommendedName>
        <fullName evidence="4">Solute-binding protein family 3/N-terminal domain-containing protein</fullName>
    </recommendedName>
</protein>
<keyword evidence="6" id="KW-1185">Reference proteome</keyword>
<dbReference type="KEGG" id="salh:HMF8227_01059"/>
<reference evidence="5 6" key="1">
    <citation type="submission" date="2018-05" db="EMBL/GenBank/DDBJ databases">
        <title>Salinimonas sp. HMF8227 Genome sequencing and assembly.</title>
        <authorList>
            <person name="Kang H."/>
            <person name="Kang J."/>
            <person name="Cha I."/>
            <person name="Kim H."/>
            <person name="Joh K."/>
        </authorList>
    </citation>
    <scope>NUCLEOTIDE SEQUENCE [LARGE SCALE GENOMIC DNA]</scope>
    <source>
        <strain evidence="5 6">HMF8227</strain>
    </source>
</reference>
<dbReference type="AlphaFoldDB" id="A0A2S2E1N4"/>
<evidence type="ECO:0000256" key="3">
    <source>
        <dbReference type="SAM" id="SignalP"/>
    </source>
</evidence>
<organism evidence="5 6">
    <name type="scientific">Saliniradius amylolyticus</name>
    <dbReference type="NCBI Taxonomy" id="2183582"/>
    <lineage>
        <taxon>Bacteria</taxon>
        <taxon>Pseudomonadati</taxon>
        <taxon>Pseudomonadota</taxon>
        <taxon>Gammaproteobacteria</taxon>
        <taxon>Alteromonadales</taxon>
        <taxon>Alteromonadaceae</taxon>
        <taxon>Saliniradius</taxon>
    </lineage>
</organism>
<feature type="signal peptide" evidence="3">
    <location>
        <begin position="1"/>
        <end position="23"/>
    </location>
</feature>
<evidence type="ECO:0000313" key="5">
    <source>
        <dbReference type="EMBL" id="AWL11546.1"/>
    </source>
</evidence>
<feature type="domain" description="Solute-binding protein family 3/N-terminal" evidence="4">
    <location>
        <begin position="43"/>
        <end position="235"/>
    </location>
</feature>
<evidence type="ECO:0000313" key="6">
    <source>
        <dbReference type="Proteomes" id="UP000245728"/>
    </source>
</evidence>
<dbReference type="Proteomes" id="UP000245728">
    <property type="component" value="Chromosome"/>
</dbReference>
<dbReference type="Gene3D" id="3.40.190.10">
    <property type="entry name" value="Periplasmic binding protein-like II"/>
    <property type="match status" value="2"/>
</dbReference>
<dbReference type="SUPFAM" id="SSF53850">
    <property type="entry name" value="Periplasmic binding protein-like II"/>
    <property type="match status" value="1"/>
</dbReference>
<dbReference type="InterPro" id="IPR001638">
    <property type="entry name" value="Solute-binding_3/MltF_N"/>
</dbReference>
<dbReference type="Pfam" id="PF00497">
    <property type="entry name" value="SBP_bac_3"/>
    <property type="match status" value="1"/>
</dbReference>
<keyword evidence="2 3" id="KW-0732">Signal</keyword>
<dbReference type="EMBL" id="CP029347">
    <property type="protein sequence ID" value="AWL11546.1"/>
    <property type="molecule type" value="Genomic_DNA"/>
</dbReference>
<feature type="chain" id="PRO_5015391242" description="Solute-binding protein family 3/N-terminal domain-containing protein" evidence="3">
    <location>
        <begin position="24"/>
        <end position="242"/>
    </location>
</feature>
<name>A0A2S2E1N4_9ALTE</name>